<name>A0ABN6SAZ8_9BIFI</name>
<sequence>MNFSVTYTKQALKQLRKLDAFTRATILQWIDKNLEGTPEPRGHGKGLSANRAGLWRYRVGDYRILATINDQEITIVVLSVGHRSSVYR</sequence>
<dbReference type="InterPro" id="IPR007712">
    <property type="entry name" value="RelE/ParE_toxin"/>
</dbReference>
<evidence type="ECO:0000256" key="2">
    <source>
        <dbReference type="ARBA" id="ARBA00022649"/>
    </source>
</evidence>
<dbReference type="PANTHER" id="PTHR35601:SF1">
    <property type="entry name" value="TOXIN RELE"/>
    <property type="match status" value="1"/>
</dbReference>
<evidence type="ECO:0000256" key="1">
    <source>
        <dbReference type="ARBA" id="ARBA00006226"/>
    </source>
</evidence>
<evidence type="ECO:0000313" key="3">
    <source>
        <dbReference type="EMBL" id="BDR52262.1"/>
    </source>
</evidence>
<dbReference type="Pfam" id="PF05016">
    <property type="entry name" value="ParE_toxin"/>
    <property type="match status" value="1"/>
</dbReference>
<dbReference type="EMBL" id="AP026798">
    <property type="protein sequence ID" value="BDR52262.1"/>
    <property type="molecule type" value="Genomic_DNA"/>
</dbReference>
<dbReference type="Proteomes" id="UP001321766">
    <property type="component" value="Chromosome"/>
</dbReference>
<reference evidence="3 4" key="1">
    <citation type="journal article" date="2023" name="Microbiol. Spectr.">
        <title>Symbiosis of Carpenter Bees with Uncharacterized Lactic Acid Bacteria Showing NAD Auxotrophy.</title>
        <authorList>
            <person name="Kawasaki S."/>
            <person name="Ozawa K."/>
            <person name="Mori T."/>
            <person name="Yamamoto A."/>
            <person name="Ito M."/>
            <person name="Ohkuma M."/>
            <person name="Sakamoto M."/>
            <person name="Matsutani M."/>
        </authorList>
    </citation>
    <scope>NUCLEOTIDE SEQUENCE [LARGE SCALE GENOMIC DNA]</scope>
    <source>
        <strain evidence="3 4">Kim37-2</strain>
    </source>
</reference>
<comment type="similarity">
    <text evidence="1">Belongs to the RelE toxin family.</text>
</comment>
<dbReference type="InterPro" id="IPR035093">
    <property type="entry name" value="RelE/ParE_toxin_dom_sf"/>
</dbReference>
<evidence type="ECO:0000313" key="4">
    <source>
        <dbReference type="Proteomes" id="UP001321766"/>
    </source>
</evidence>
<protein>
    <submittedName>
        <fullName evidence="3">Plasmid stabilization system protein</fullName>
    </submittedName>
</protein>
<dbReference type="Gene3D" id="3.30.2310.20">
    <property type="entry name" value="RelE-like"/>
    <property type="match status" value="1"/>
</dbReference>
<proteinExistence type="inferred from homology"/>
<dbReference type="PANTHER" id="PTHR35601">
    <property type="entry name" value="TOXIN RELE"/>
    <property type="match status" value="1"/>
</dbReference>
<dbReference type="NCBIfam" id="TIGR02385">
    <property type="entry name" value="RelE_StbE"/>
    <property type="match status" value="1"/>
</dbReference>
<gene>
    <name evidence="3" type="ORF">KIM372_01690</name>
</gene>
<keyword evidence="2" id="KW-1277">Toxin-antitoxin system</keyword>
<organism evidence="3 4">
    <name type="scientific">Bombiscardovia nodaiensis</name>
    <dbReference type="NCBI Taxonomy" id="2932181"/>
    <lineage>
        <taxon>Bacteria</taxon>
        <taxon>Bacillati</taxon>
        <taxon>Actinomycetota</taxon>
        <taxon>Actinomycetes</taxon>
        <taxon>Bifidobacteriales</taxon>
        <taxon>Bifidobacteriaceae</taxon>
        <taxon>Bombiscardovia</taxon>
    </lineage>
</organism>
<keyword evidence="4" id="KW-1185">Reference proteome</keyword>
<dbReference type="SUPFAM" id="SSF143011">
    <property type="entry name" value="RelE-like"/>
    <property type="match status" value="1"/>
</dbReference>
<accession>A0ABN6SAZ8</accession>